<dbReference type="GO" id="GO:0005975">
    <property type="term" value="P:carbohydrate metabolic process"/>
    <property type="evidence" value="ECO:0007669"/>
    <property type="project" value="TreeGrafter"/>
</dbReference>
<dbReference type="Proteomes" id="UP000001661">
    <property type="component" value="Chromosome"/>
</dbReference>
<dbReference type="InterPro" id="IPR036969">
    <property type="entry name" value="Citrate_synthase_sf"/>
</dbReference>
<evidence type="ECO:0000256" key="1">
    <source>
        <dbReference type="ARBA" id="ARBA00005163"/>
    </source>
</evidence>
<evidence type="ECO:0000256" key="4">
    <source>
        <dbReference type="ARBA" id="ARBA00022679"/>
    </source>
</evidence>
<dbReference type="KEGG" id="aar:Acear_0522"/>
<dbReference type="SUPFAM" id="SSF48256">
    <property type="entry name" value="Citrate synthase"/>
    <property type="match status" value="1"/>
</dbReference>
<evidence type="ECO:0000256" key="2">
    <source>
        <dbReference type="ARBA" id="ARBA00010566"/>
    </source>
</evidence>
<dbReference type="RefSeq" id="WP_013277514.1">
    <property type="nucleotide sequence ID" value="NC_014378.1"/>
</dbReference>
<dbReference type="EMBL" id="CP002105">
    <property type="protein sequence ID" value="ADL12068.1"/>
    <property type="molecule type" value="Genomic_DNA"/>
</dbReference>
<evidence type="ECO:0000313" key="6">
    <source>
        <dbReference type="Proteomes" id="UP000001661"/>
    </source>
</evidence>
<dbReference type="EC" id="2.3.3.16" evidence="3"/>
<reference evidence="5 6" key="1">
    <citation type="journal article" date="2010" name="Stand. Genomic Sci.">
        <title>Complete genome sequence of Acetohalobium arabaticum type strain (Z-7288).</title>
        <authorList>
            <person name="Sikorski J."/>
            <person name="Lapidus A."/>
            <person name="Chertkov O."/>
            <person name="Lucas S."/>
            <person name="Copeland A."/>
            <person name="Glavina Del Rio T."/>
            <person name="Nolan M."/>
            <person name="Tice H."/>
            <person name="Cheng J.F."/>
            <person name="Han C."/>
            <person name="Brambilla E."/>
            <person name="Pitluck S."/>
            <person name="Liolios K."/>
            <person name="Ivanova N."/>
            <person name="Mavromatis K."/>
            <person name="Mikhailova N."/>
            <person name="Pati A."/>
            <person name="Bruce D."/>
            <person name="Detter C."/>
            <person name="Tapia R."/>
            <person name="Goodwin L."/>
            <person name="Chen A."/>
            <person name="Palaniappan K."/>
            <person name="Land M."/>
            <person name="Hauser L."/>
            <person name="Chang Y.J."/>
            <person name="Jeffries C.D."/>
            <person name="Rohde M."/>
            <person name="Goker M."/>
            <person name="Spring S."/>
            <person name="Woyke T."/>
            <person name="Bristow J."/>
            <person name="Eisen J.A."/>
            <person name="Markowitz V."/>
            <person name="Hugenholtz P."/>
            <person name="Kyrpides N.C."/>
            <person name="Klenk H.P."/>
        </authorList>
    </citation>
    <scope>NUCLEOTIDE SEQUENCE [LARGE SCALE GENOMIC DNA]</scope>
    <source>
        <strain evidence="6">ATCC 49924 / DSM 5501 / Z-7288</strain>
    </source>
</reference>
<accession>D9QV09</accession>
<dbReference type="Gene3D" id="1.10.230.10">
    <property type="entry name" value="Cytochrome P450-Terp, domain 2"/>
    <property type="match status" value="1"/>
</dbReference>
<keyword evidence="6" id="KW-1185">Reference proteome</keyword>
<dbReference type="GO" id="GO:0005829">
    <property type="term" value="C:cytosol"/>
    <property type="evidence" value="ECO:0007669"/>
    <property type="project" value="TreeGrafter"/>
</dbReference>
<dbReference type="AlphaFoldDB" id="D9QV09"/>
<dbReference type="InterPro" id="IPR016142">
    <property type="entry name" value="Citrate_synth-like_lrg_a-sub"/>
</dbReference>
<organism evidence="5 6">
    <name type="scientific">Acetohalobium arabaticum (strain ATCC 49924 / DSM 5501 / Z-7288)</name>
    <dbReference type="NCBI Taxonomy" id="574087"/>
    <lineage>
        <taxon>Bacteria</taxon>
        <taxon>Bacillati</taxon>
        <taxon>Bacillota</taxon>
        <taxon>Clostridia</taxon>
        <taxon>Halanaerobiales</taxon>
        <taxon>Halobacteroidaceae</taxon>
        <taxon>Acetohalobium</taxon>
    </lineage>
</organism>
<name>D9QV09_ACEAZ</name>
<dbReference type="InterPro" id="IPR002020">
    <property type="entry name" value="Citrate_synthase"/>
</dbReference>
<dbReference type="InterPro" id="IPR016143">
    <property type="entry name" value="Citrate_synth-like_sm_a-sub"/>
</dbReference>
<comment type="pathway">
    <text evidence="1">Carbohydrate metabolism; tricarboxylic acid cycle.</text>
</comment>
<dbReference type="GO" id="GO:0006099">
    <property type="term" value="P:tricarboxylic acid cycle"/>
    <property type="evidence" value="ECO:0007669"/>
    <property type="project" value="UniProtKB-UniPathway"/>
</dbReference>
<dbReference type="PANTHER" id="PTHR11739">
    <property type="entry name" value="CITRATE SYNTHASE"/>
    <property type="match status" value="1"/>
</dbReference>
<dbReference type="Gene3D" id="1.10.580.10">
    <property type="entry name" value="Citrate Synthase, domain 1"/>
    <property type="match status" value="1"/>
</dbReference>
<dbReference type="STRING" id="574087.Acear_0522"/>
<dbReference type="GO" id="GO:0036440">
    <property type="term" value="F:citrate synthase activity"/>
    <property type="evidence" value="ECO:0007669"/>
    <property type="project" value="UniProtKB-EC"/>
</dbReference>
<dbReference type="UniPathway" id="UPA00223"/>
<protein>
    <recommendedName>
        <fullName evidence="3">citrate synthase (unknown stereospecificity)</fullName>
        <ecNumber evidence="3">2.3.3.16</ecNumber>
    </recommendedName>
</protein>
<dbReference type="HOGENOM" id="CLU_025068_2_2_9"/>
<proteinExistence type="inferred from homology"/>
<comment type="similarity">
    <text evidence="2">Belongs to the citrate synthase family.</text>
</comment>
<keyword evidence="5" id="KW-0012">Acyltransferase</keyword>
<keyword evidence="4 5" id="KW-0808">Transferase</keyword>
<dbReference type="eggNOG" id="COG0372">
    <property type="taxonomic scope" value="Bacteria"/>
</dbReference>
<dbReference type="PRINTS" id="PR00143">
    <property type="entry name" value="CITRTSNTHASE"/>
</dbReference>
<evidence type="ECO:0000256" key="3">
    <source>
        <dbReference type="ARBA" id="ARBA00012972"/>
    </source>
</evidence>
<dbReference type="OrthoDB" id="9800864at2"/>
<dbReference type="NCBIfam" id="NF010635">
    <property type="entry name" value="PRK14032.1"/>
    <property type="match status" value="1"/>
</dbReference>
<dbReference type="PANTHER" id="PTHR11739:SF4">
    <property type="entry name" value="CITRATE SYNTHASE, PEROXISOMAL"/>
    <property type="match status" value="1"/>
</dbReference>
<evidence type="ECO:0000313" key="5">
    <source>
        <dbReference type="EMBL" id="ADL12068.1"/>
    </source>
</evidence>
<sequence>MEINKWLEEVSKQAERVNTISEDYYDKYDIKQGLRNSDGTGVVVGFTKIGSVHGYKYVNGEKTPMEGKLFYRNLEIEDLVENISELGFENTIYLLLFGELPSEDEINNFNEVLDNYRKLPPQFTENMILKSPSNDVMNKLQRSILALYSHDEDPDTLEIDKILLQSIKLIARFPTIISYGYQAKAHYFDDQSLYLHNPKKGIGTAKNILHMIRADNSYTKLEADTLDLLLVLHAEHGGGNNSAFTTHVVSSSGTDTYSAVGAAVGSLKGAKHGGANLRVRKMIKNIQQNIDDYTDEAQLKDYLMKILKKEVFDKEGLIYGMGHAVYTKSDPRAVILKEKAAELAKEKGRMNEFNLYSNIERLTKEIFKELRGDTNICANVDLYSGFVYDLLNIPKELYTPLFATARVASWCAHRIEQLVSDEKVIRPAYKSLKNEPKDS</sequence>
<dbReference type="Pfam" id="PF00285">
    <property type="entry name" value="Citrate_synt"/>
    <property type="match status" value="1"/>
</dbReference>
<gene>
    <name evidence="5" type="ordered locus">Acear_0522</name>
</gene>